<dbReference type="GO" id="GO:0030170">
    <property type="term" value="F:pyridoxal phosphate binding"/>
    <property type="evidence" value="ECO:0007669"/>
    <property type="project" value="InterPro"/>
</dbReference>
<dbReference type="EMBL" id="JAMQKB010000001">
    <property type="protein sequence ID" value="MDC3422917.1"/>
    <property type="molecule type" value="Genomic_DNA"/>
</dbReference>
<evidence type="ECO:0000313" key="6">
    <source>
        <dbReference type="Proteomes" id="UP001145050"/>
    </source>
</evidence>
<accession>A0A9X4AK52</accession>
<sequence>MTFSYVSHLYCPRCEKTYDASKKQQLCSCGSPLLVAYDMERLTENWRPEQLHDREQSLWRYHELLPVNDPKHITSLGEGMTPLVSMDRIGQEMDIAALFMKDEGLVPTGSFKARGAAVGVSKAKELGVEELAMPTNGNAGAAWSLYAARAGITATIVMPVDAPYITRVECQIAGANLFLVNGLISDAGKIVGEEIKKRNIFDASTLKEPYRIEGKKTMGLEIAEQLDWNVPDVILYPTGGGVGLIGIYKALKELQQLGWLTGNKLPRLVAVQAEGCAPIVEAWKDGKKSSEFWPNSKTAAFGINVPKALGDFLVLDAIYQTDGCAVAVDDQTLLEEQKNVARMEGAFVCPEGAAAFAAARKLRKQGWIQSNEQVVVLNTGAGIKYPETVELDIPVLEPGDSLP</sequence>
<dbReference type="CDD" id="cd01563">
    <property type="entry name" value="Thr-synth_1"/>
    <property type="match status" value="1"/>
</dbReference>
<dbReference type="PANTHER" id="PTHR48078:SF6">
    <property type="entry name" value="L-THREONINE DEHYDRATASE CATABOLIC TDCB"/>
    <property type="match status" value="1"/>
</dbReference>
<dbReference type="PROSITE" id="PS00165">
    <property type="entry name" value="DEHYDRATASE_SER_THR"/>
    <property type="match status" value="1"/>
</dbReference>
<dbReference type="GO" id="GO:0006565">
    <property type="term" value="P:L-serine catabolic process"/>
    <property type="evidence" value="ECO:0007669"/>
    <property type="project" value="TreeGrafter"/>
</dbReference>
<dbReference type="EC" id="4.2.3.1" evidence="5"/>
<dbReference type="InterPro" id="IPR036052">
    <property type="entry name" value="TrpB-like_PALP_sf"/>
</dbReference>
<dbReference type="PANTHER" id="PTHR48078">
    <property type="entry name" value="THREONINE DEHYDRATASE, MITOCHONDRIAL-RELATED"/>
    <property type="match status" value="1"/>
</dbReference>
<keyword evidence="6" id="KW-1185">Reference proteome</keyword>
<keyword evidence="3 5" id="KW-0456">Lyase</keyword>
<evidence type="ECO:0000313" key="5">
    <source>
        <dbReference type="EMBL" id="MDC3422917.1"/>
    </source>
</evidence>
<proteinExistence type="predicted"/>
<dbReference type="Gene3D" id="3.40.50.1100">
    <property type="match status" value="2"/>
</dbReference>
<dbReference type="GO" id="GO:0004794">
    <property type="term" value="F:threonine deaminase activity"/>
    <property type="evidence" value="ECO:0007669"/>
    <property type="project" value="TreeGrafter"/>
</dbReference>
<dbReference type="InterPro" id="IPR050147">
    <property type="entry name" value="Ser/Thr_Dehydratase"/>
</dbReference>
<dbReference type="InterPro" id="IPR000634">
    <property type="entry name" value="Ser/Thr_deHydtase_PyrdxlP-BS"/>
</dbReference>
<feature type="domain" description="Tryptophan synthase beta chain-like PALP" evidence="4">
    <location>
        <begin position="75"/>
        <end position="380"/>
    </location>
</feature>
<evidence type="ECO:0000256" key="3">
    <source>
        <dbReference type="ARBA" id="ARBA00023239"/>
    </source>
</evidence>
<dbReference type="GO" id="GO:0004795">
    <property type="term" value="F:threonine synthase activity"/>
    <property type="evidence" value="ECO:0007669"/>
    <property type="project" value="UniProtKB-EC"/>
</dbReference>
<dbReference type="GO" id="GO:0006567">
    <property type="term" value="P:L-threonine catabolic process"/>
    <property type="evidence" value="ECO:0007669"/>
    <property type="project" value="TreeGrafter"/>
</dbReference>
<reference evidence="5" key="1">
    <citation type="submission" date="2022-06" db="EMBL/GenBank/DDBJ databases">
        <title>Aquibacillus sp. a new bacterium isolated from soil saline samples.</title>
        <authorList>
            <person name="Galisteo C."/>
            <person name="De La Haba R."/>
            <person name="Sanchez-Porro C."/>
            <person name="Ventosa A."/>
        </authorList>
    </citation>
    <scope>NUCLEOTIDE SEQUENCE</scope>
    <source>
        <strain evidence="5">3ASR75-11</strain>
    </source>
</reference>
<dbReference type="NCBIfam" id="NF006050">
    <property type="entry name" value="PRK08197.1"/>
    <property type="match status" value="1"/>
</dbReference>
<evidence type="ECO:0000256" key="2">
    <source>
        <dbReference type="ARBA" id="ARBA00022898"/>
    </source>
</evidence>
<comment type="caution">
    <text evidence="5">The sequence shown here is derived from an EMBL/GenBank/DDBJ whole genome shotgun (WGS) entry which is preliminary data.</text>
</comment>
<protein>
    <submittedName>
        <fullName evidence="5">Threonine synthase</fullName>
        <ecNumber evidence="5">4.2.3.1</ecNumber>
    </submittedName>
</protein>
<dbReference type="AlphaFoldDB" id="A0A9X4AK52"/>
<evidence type="ECO:0000259" key="4">
    <source>
        <dbReference type="Pfam" id="PF00291"/>
    </source>
</evidence>
<dbReference type="GO" id="GO:0003941">
    <property type="term" value="F:L-serine ammonia-lyase activity"/>
    <property type="evidence" value="ECO:0007669"/>
    <property type="project" value="TreeGrafter"/>
</dbReference>
<dbReference type="GO" id="GO:0009097">
    <property type="term" value="P:isoleucine biosynthetic process"/>
    <property type="evidence" value="ECO:0007669"/>
    <property type="project" value="TreeGrafter"/>
</dbReference>
<name>A0A9X4AK52_9BACI</name>
<evidence type="ECO:0000256" key="1">
    <source>
        <dbReference type="ARBA" id="ARBA00001933"/>
    </source>
</evidence>
<organism evidence="5 6">
    <name type="scientific">Terrihalobacillus insolitus</name>
    <dbReference type="NCBI Taxonomy" id="2950438"/>
    <lineage>
        <taxon>Bacteria</taxon>
        <taxon>Bacillati</taxon>
        <taxon>Bacillota</taxon>
        <taxon>Bacilli</taxon>
        <taxon>Bacillales</taxon>
        <taxon>Bacillaceae</taxon>
        <taxon>Terrihalobacillus</taxon>
    </lineage>
</organism>
<dbReference type="SUPFAM" id="SSF53686">
    <property type="entry name" value="Tryptophan synthase beta subunit-like PLP-dependent enzymes"/>
    <property type="match status" value="1"/>
</dbReference>
<gene>
    <name evidence="5" type="ORF">NC797_00160</name>
</gene>
<dbReference type="RefSeq" id="WP_272434546.1">
    <property type="nucleotide sequence ID" value="NZ_JAMQKB010000001.1"/>
</dbReference>
<dbReference type="Pfam" id="PF00291">
    <property type="entry name" value="PALP"/>
    <property type="match status" value="1"/>
</dbReference>
<keyword evidence="2" id="KW-0663">Pyridoxal phosphate</keyword>
<dbReference type="Proteomes" id="UP001145050">
    <property type="component" value="Unassembled WGS sequence"/>
</dbReference>
<dbReference type="InterPro" id="IPR001926">
    <property type="entry name" value="TrpB-like_PALP"/>
</dbReference>
<comment type="cofactor">
    <cofactor evidence="1">
        <name>pyridoxal 5'-phosphate</name>
        <dbReference type="ChEBI" id="CHEBI:597326"/>
    </cofactor>
</comment>